<dbReference type="Proteomes" id="UP000799776">
    <property type="component" value="Unassembled WGS sequence"/>
</dbReference>
<keyword evidence="6" id="KW-0325">Glycoprotein</keyword>
<keyword evidence="5 10" id="KW-0472">Membrane</keyword>
<accession>A0A6A5YD75</accession>
<comment type="function">
    <text evidence="7">May be involved in telomere capping.</text>
</comment>
<evidence type="ECO:0000256" key="1">
    <source>
        <dbReference type="ARBA" id="ARBA00004479"/>
    </source>
</evidence>
<dbReference type="PROSITE" id="PS50041">
    <property type="entry name" value="C_TYPE_LECTIN_2"/>
    <property type="match status" value="1"/>
</dbReference>
<comment type="similarity">
    <text evidence="8">Belongs to the MTC6 family.</text>
</comment>
<evidence type="ECO:0000256" key="7">
    <source>
        <dbReference type="ARBA" id="ARBA00037703"/>
    </source>
</evidence>
<evidence type="ECO:0000259" key="11">
    <source>
        <dbReference type="PROSITE" id="PS50041"/>
    </source>
</evidence>
<comment type="subcellular location">
    <subcellularLocation>
        <location evidence="1">Membrane</location>
        <topology evidence="1">Single-pass type I membrane protein</topology>
    </subcellularLocation>
</comment>
<evidence type="ECO:0000313" key="12">
    <source>
        <dbReference type="EMBL" id="KAF2089436.1"/>
    </source>
</evidence>
<evidence type="ECO:0000256" key="2">
    <source>
        <dbReference type="ARBA" id="ARBA00022692"/>
    </source>
</evidence>
<dbReference type="GO" id="GO:0016020">
    <property type="term" value="C:membrane"/>
    <property type="evidence" value="ECO:0007669"/>
    <property type="project" value="UniProtKB-SubCell"/>
</dbReference>
<evidence type="ECO:0000256" key="3">
    <source>
        <dbReference type="ARBA" id="ARBA00022729"/>
    </source>
</evidence>
<reference evidence="12" key="1">
    <citation type="journal article" date="2020" name="Stud. Mycol.">
        <title>101 Dothideomycetes genomes: a test case for predicting lifestyles and emergence of pathogens.</title>
        <authorList>
            <person name="Haridas S."/>
            <person name="Albert R."/>
            <person name="Binder M."/>
            <person name="Bloem J."/>
            <person name="Labutti K."/>
            <person name="Salamov A."/>
            <person name="Andreopoulos B."/>
            <person name="Baker S."/>
            <person name="Barry K."/>
            <person name="Bills G."/>
            <person name="Bluhm B."/>
            <person name="Cannon C."/>
            <person name="Castanera R."/>
            <person name="Culley D."/>
            <person name="Daum C."/>
            <person name="Ezra D."/>
            <person name="Gonzalez J."/>
            <person name="Henrissat B."/>
            <person name="Kuo A."/>
            <person name="Liang C."/>
            <person name="Lipzen A."/>
            <person name="Lutzoni F."/>
            <person name="Magnuson J."/>
            <person name="Mondo S."/>
            <person name="Nolan M."/>
            <person name="Ohm R."/>
            <person name="Pangilinan J."/>
            <person name="Park H.-J."/>
            <person name="Ramirez L."/>
            <person name="Alfaro M."/>
            <person name="Sun H."/>
            <person name="Tritt A."/>
            <person name="Yoshinaga Y."/>
            <person name="Zwiers L.-H."/>
            <person name="Turgeon B."/>
            <person name="Goodwin S."/>
            <person name="Spatafora J."/>
            <person name="Crous P."/>
            <person name="Grigoriev I."/>
        </authorList>
    </citation>
    <scope>NUCLEOTIDE SEQUENCE</scope>
    <source>
        <strain evidence="12">CBS 121410</strain>
    </source>
</reference>
<keyword evidence="4 10" id="KW-1133">Transmembrane helix</keyword>
<evidence type="ECO:0000256" key="10">
    <source>
        <dbReference type="SAM" id="Phobius"/>
    </source>
</evidence>
<evidence type="ECO:0000256" key="5">
    <source>
        <dbReference type="ARBA" id="ARBA00023136"/>
    </source>
</evidence>
<dbReference type="Pfam" id="PF25506">
    <property type="entry name" value="TIM-barrel_MTC6"/>
    <property type="match status" value="1"/>
</dbReference>
<dbReference type="OrthoDB" id="5573651at2759"/>
<dbReference type="PANTHER" id="PTHR35518">
    <property type="entry name" value="MAINTENANCE OF TELOMOERE CAPPING"/>
    <property type="match status" value="1"/>
</dbReference>
<evidence type="ECO:0000256" key="6">
    <source>
        <dbReference type="ARBA" id="ARBA00023180"/>
    </source>
</evidence>
<dbReference type="AlphaFoldDB" id="A0A6A5YD75"/>
<gene>
    <name evidence="12" type="ORF">K490DRAFT_72214</name>
</gene>
<dbReference type="EMBL" id="ML978714">
    <property type="protein sequence ID" value="KAF2089436.1"/>
    <property type="molecule type" value="Genomic_DNA"/>
</dbReference>
<dbReference type="InterPro" id="IPR001304">
    <property type="entry name" value="C-type_lectin-like"/>
</dbReference>
<evidence type="ECO:0000256" key="8">
    <source>
        <dbReference type="ARBA" id="ARBA00038159"/>
    </source>
</evidence>
<sequence>MPSQYAPADGADPVSPYSTALLSQRDLQLSIPVNFVTGPVISLSQACFPHDLYQEHAASVCLSNLLAAGFKRIVVDLYWDAPRTVWSLCPAEIPDSASNEDDSQSISIPTTHLESGETIVQVGPYNCSATLDVSVITEVLEDFLESTSDTVHAELRYFIFNIHAAASSSSPTEPAQAPAANALPAADTSLGNLISTNLSSYLYTPSQLREDRSNLNSSWYGTDIAIGVQPAASYIEFVDNDGVYSTPDGWPSEGTLEFGPDHYRVLASFGQIDPQMANYTNDNDDSIIFPEGTFQATRTITTSSNGTVTSGCFFDADVTTLTGSTNNSWAISSDIQIAQTANLESFNTSLASISNISACGVSPFVNQTMENSSADSDWEPYQLLAYSSVWSWAIGEPRNVTNHVDDASELRCATMRSSLSGHWALTDCTSKQHAACRVRNDPYSWQISEDVGSYSDVSQNCPQNSSFDAPRTGLENSYVFAALRRYADTHDIDTDDPSVWVDFNSLDVQGCWVVGSNSSCPYSSSEDAHRNRLIVIPTVAAVIVFLLAALTIFIKCAANRQNTRRTRRRKGEEGWDYEGVPS</sequence>
<dbReference type="InterPro" id="IPR051008">
    <property type="entry name" value="Telomere_Capping_Maintenance"/>
</dbReference>
<feature type="transmembrane region" description="Helical" evidence="10">
    <location>
        <begin position="533"/>
        <end position="558"/>
    </location>
</feature>
<dbReference type="PANTHER" id="PTHR35518:SF2">
    <property type="entry name" value="MAINTENANCE OF TELOMERE CAPPING PROTEIN 6"/>
    <property type="match status" value="1"/>
</dbReference>
<protein>
    <recommendedName>
        <fullName evidence="9">Maintenance of telomere capping protein 6</fullName>
    </recommendedName>
</protein>
<keyword evidence="2 10" id="KW-0812">Transmembrane</keyword>
<name>A0A6A5YD75_9PEZI</name>
<keyword evidence="13" id="KW-1185">Reference proteome</keyword>
<keyword evidence="3" id="KW-0732">Signal</keyword>
<evidence type="ECO:0000313" key="13">
    <source>
        <dbReference type="Proteomes" id="UP000799776"/>
    </source>
</evidence>
<feature type="domain" description="C-type lectin" evidence="11">
    <location>
        <begin position="350"/>
        <end position="437"/>
    </location>
</feature>
<evidence type="ECO:0000256" key="4">
    <source>
        <dbReference type="ARBA" id="ARBA00022989"/>
    </source>
</evidence>
<evidence type="ECO:0000256" key="9">
    <source>
        <dbReference type="ARBA" id="ARBA00039865"/>
    </source>
</evidence>
<organism evidence="12 13">
    <name type="scientific">Saccharata proteae CBS 121410</name>
    <dbReference type="NCBI Taxonomy" id="1314787"/>
    <lineage>
        <taxon>Eukaryota</taxon>
        <taxon>Fungi</taxon>
        <taxon>Dikarya</taxon>
        <taxon>Ascomycota</taxon>
        <taxon>Pezizomycotina</taxon>
        <taxon>Dothideomycetes</taxon>
        <taxon>Dothideomycetes incertae sedis</taxon>
        <taxon>Botryosphaeriales</taxon>
        <taxon>Saccharataceae</taxon>
        <taxon>Saccharata</taxon>
    </lineage>
</organism>
<dbReference type="InterPro" id="IPR057530">
    <property type="entry name" value="TIM-barrel_MTC6"/>
</dbReference>
<proteinExistence type="inferred from homology"/>